<dbReference type="CDD" id="cd07361">
    <property type="entry name" value="MEMO_like"/>
    <property type="match status" value="1"/>
</dbReference>
<proteinExistence type="inferred from homology"/>
<keyword evidence="4" id="KW-1185">Reference proteome</keyword>
<dbReference type="Proteomes" id="UP000287243">
    <property type="component" value="Chromosome"/>
</dbReference>
<dbReference type="AlphaFoldDB" id="A0A410P464"/>
<evidence type="ECO:0000313" key="4">
    <source>
        <dbReference type="Proteomes" id="UP000287243"/>
    </source>
</evidence>
<name>A0A410P464_VELA1</name>
<dbReference type="KEGG" id="vai:BU251_03830"/>
<dbReference type="RefSeq" id="WP_164908845.1">
    <property type="nucleotide sequence ID" value="NZ_CP019384.1"/>
</dbReference>
<evidence type="ECO:0000256" key="2">
    <source>
        <dbReference type="HAMAP-Rule" id="MF_00055"/>
    </source>
</evidence>
<dbReference type="PANTHER" id="PTHR11060:SF0">
    <property type="entry name" value="PROTEIN MEMO1"/>
    <property type="match status" value="1"/>
</dbReference>
<evidence type="ECO:0000313" key="3">
    <source>
        <dbReference type="EMBL" id="QAT16920.1"/>
    </source>
</evidence>
<dbReference type="PANTHER" id="PTHR11060">
    <property type="entry name" value="PROTEIN MEMO1"/>
    <property type="match status" value="1"/>
</dbReference>
<comment type="similarity">
    <text evidence="1 2">Belongs to the MEMO1 family.</text>
</comment>
<accession>A0A410P464</accession>
<dbReference type="NCBIfam" id="TIGR04336">
    <property type="entry name" value="AmmeMemoSam_B"/>
    <property type="match status" value="1"/>
</dbReference>
<dbReference type="HAMAP" id="MF_00055">
    <property type="entry name" value="MEMO1"/>
    <property type="match status" value="1"/>
</dbReference>
<dbReference type="Gene3D" id="3.40.830.10">
    <property type="entry name" value="LigB-like"/>
    <property type="match status" value="1"/>
</dbReference>
<evidence type="ECO:0000256" key="1">
    <source>
        <dbReference type="ARBA" id="ARBA00006315"/>
    </source>
</evidence>
<dbReference type="NCBIfam" id="NF001987">
    <property type="entry name" value="PRK00782.1"/>
    <property type="match status" value="1"/>
</dbReference>
<gene>
    <name evidence="3" type="ORF">BU251_03830</name>
</gene>
<dbReference type="InterPro" id="IPR002737">
    <property type="entry name" value="MEMO1_fam"/>
</dbReference>
<dbReference type="EMBL" id="CP019384">
    <property type="protein sequence ID" value="QAT16920.1"/>
    <property type="molecule type" value="Genomic_DNA"/>
</dbReference>
<organism evidence="3 4">
    <name type="scientific">Velamenicoccus archaeovorus</name>
    <dbReference type="NCBI Taxonomy" id="1930593"/>
    <lineage>
        <taxon>Bacteria</taxon>
        <taxon>Pseudomonadati</taxon>
        <taxon>Candidatus Omnitrophota</taxon>
        <taxon>Candidatus Velamenicoccus</taxon>
    </lineage>
</organism>
<reference evidence="3 4" key="1">
    <citation type="submission" date="2017-01" db="EMBL/GenBank/DDBJ databases">
        <title>First insights into the biology of 'candidatus Vampirococcus archaeovorus'.</title>
        <authorList>
            <person name="Kizina J."/>
            <person name="Jordan S."/>
            <person name="Stueber K."/>
            <person name="Reinhardt R."/>
            <person name="Harder J."/>
        </authorList>
    </citation>
    <scope>NUCLEOTIDE SEQUENCE [LARGE SCALE GENOMIC DNA]</scope>
    <source>
        <strain evidence="3 4">LiM</strain>
    </source>
</reference>
<dbReference type="Pfam" id="PF01875">
    <property type="entry name" value="Memo"/>
    <property type="match status" value="1"/>
</dbReference>
<protein>
    <recommendedName>
        <fullName evidence="2">MEMO1 family protein BU251_03830</fullName>
    </recommendedName>
</protein>
<sequence>MIRQPAVAGQFYPSDPQRLKSLIASLLDKKETKKERAVACVLPHAGYVYSAKVAAAVLSSIDLPDTCVILGPNHTGFGTPAGIMTEGKWQMPFGTIDIDDKMAHSILKRSSYLQEDEVAHAYEHSIEVQLPLIRQIKGATFRFVPIILASDEKLMYKDIAHSIATAVQEAKKDVLIVASSDMTHYEPQKLAMEKDQKAIEAVLALDADGLEERIQRLQISMCGYIPAIVAIMAAKELGARTARLAAYQTSGDVSGDYSSVVGYAGIVIS</sequence>